<organism evidence="2 3">
    <name type="scientific">Streptomyces antioxidans</name>
    <dbReference type="NCBI Taxonomy" id="1507734"/>
    <lineage>
        <taxon>Bacteria</taxon>
        <taxon>Bacillati</taxon>
        <taxon>Actinomycetota</taxon>
        <taxon>Actinomycetes</taxon>
        <taxon>Kitasatosporales</taxon>
        <taxon>Streptomycetaceae</taxon>
        <taxon>Streptomyces</taxon>
    </lineage>
</organism>
<feature type="non-terminal residue" evidence="2">
    <location>
        <position position="1"/>
    </location>
</feature>
<dbReference type="OrthoDB" id="2472181at2"/>
<dbReference type="SUPFAM" id="SSF52777">
    <property type="entry name" value="CoA-dependent acyltransferases"/>
    <property type="match status" value="1"/>
</dbReference>
<evidence type="ECO:0000256" key="1">
    <source>
        <dbReference type="SAM" id="MobiDB-lite"/>
    </source>
</evidence>
<reference evidence="2" key="1">
    <citation type="submission" date="2016-12" db="EMBL/GenBank/DDBJ databases">
        <title>Genome sequence of Streptomyces antioxidans MUSC 164.</title>
        <authorList>
            <person name="Lee L.-H."/>
            <person name="Ser H.-L."/>
        </authorList>
    </citation>
    <scope>NUCLEOTIDE SEQUENCE [LARGE SCALE GENOMIC DNA]</scope>
    <source>
        <strain evidence="2">MUSC 164</strain>
    </source>
</reference>
<dbReference type="EMBL" id="LAKD02000156">
    <property type="protein sequence ID" value="OPF70355.1"/>
    <property type="molecule type" value="Genomic_DNA"/>
</dbReference>
<proteinExistence type="predicted"/>
<sequence>LAALPTAQIGFNYLGRFPGQQNQSDRDQRSVEHHAWQTAGDGARGGGGDRIPVIHALEVMGVVHDLPDGPQLTLIVSWPSGLLAESAARSLADGWAAMLTGLATHTSHTTDTDTGIGIGGHTPSDFPLVDISQSELDEFEATAQQMDEGA</sequence>
<protein>
    <recommendedName>
        <fullName evidence="4">Condensation domain-containing protein</fullName>
    </recommendedName>
</protein>
<feature type="region of interest" description="Disordered" evidence="1">
    <location>
        <begin position="15"/>
        <end position="47"/>
    </location>
</feature>
<dbReference type="AlphaFoldDB" id="A0A1V4CTX1"/>
<evidence type="ECO:0000313" key="2">
    <source>
        <dbReference type="EMBL" id="OPF70355.1"/>
    </source>
</evidence>
<name>A0A1V4CTX1_9ACTN</name>
<evidence type="ECO:0008006" key="4">
    <source>
        <dbReference type="Google" id="ProtNLM"/>
    </source>
</evidence>
<feature type="compositionally biased region" description="Basic and acidic residues" evidence="1">
    <location>
        <begin position="24"/>
        <end position="35"/>
    </location>
</feature>
<dbReference type="RefSeq" id="WP_158083248.1">
    <property type="nucleotide sequence ID" value="NZ_LAKD02000156.1"/>
</dbReference>
<dbReference type="Proteomes" id="UP000033615">
    <property type="component" value="Unassembled WGS sequence"/>
</dbReference>
<gene>
    <name evidence="2" type="ORF">VT50_0236865</name>
</gene>
<evidence type="ECO:0000313" key="3">
    <source>
        <dbReference type="Proteomes" id="UP000033615"/>
    </source>
</evidence>
<dbReference type="Gene3D" id="3.30.559.30">
    <property type="entry name" value="Nonribosomal peptide synthetase, condensation domain"/>
    <property type="match status" value="1"/>
</dbReference>
<comment type="caution">
    <text evidence="2">The sequence shown here is derived from an EMBL/GenBank/DDBJ whole genome shotgun (WGS) entry which is preliminary data.</text>
</comment>
<keyword evidence="3" id="KW-1185">Reference proteome</keyword>
<accession>A0A1V4CTX1</accession>